<accession>A0ABX1FK36</accession>
<evidence type="ECO:0000259" key="8">
    <source>
        <dbReference type="Pfam" id="PF09335"/>
    </source>
</evidence>
<dbReference type="PANTHER" id="PTHR12677:SF59">
    <property type="entry name" value="GOLGI APPARATUS MEMBRANE PROTEIN TVP38-RELATED"/>
    <property type="match status" value="1"/>
</dbReference>
<evidence type="ECO:0000256" key="3">
    <source>
        <dbReference type="ARBA" id="ARBA00022475"/>
    </source>
</evidence>
<keyword evidence="4 7" id="KW-0812">Transmembrane</keyword>
<evidence type="ECO:0000256" key="6">
    <source>
        <dbReference type="ARBA" id="ARBA00023136"/>
    </source>
</evidence>
<keyword evidence="3 7" id="KW-1003">Cell membrane</keyword>
<evidence type="ECO:0000256" key="5">
    <source>
        <dbReference type="ARBA" id="ARBA00022989"/>
    </source>
</evidence>
<evidence type="ECO:0000313" key="9">
    <source>
        <dbReference type="EMBL" id="NKE59305.1"/>
    </source>
</evidence>
<protein>
    <recommendedName>
        <fullName evidence="7">TVP38/TMEM64 family membrane protein</fullName>
    </recommendedName>
</protein>
<evidence type="ECO:0000256" key="1">
    <source>
        <dbReference type="ARBA" id="ARBA00004651"/>
    </source>
</evidence>
<dbReference type="Pfam" id="PF09335">
    <property type="entry name" value="VTT_dom"/>
    <property type="match status" value="1"/>
</dbReference>
<feature type="transmembrane region" description="Helical" evidence="7">
    <location>
        <begin position="154"/>
        <end position="172"/>
    </location>
</feature>
<evidence type="ECO:0000256" key="4">
    <source>
        <dbReference type="ARBA" id="ARBA00022692"/>
    </source>
</evidence>
<feature type="transmembrane region" description="Helical" evidence="7">
    <location>
        <begin position="123"/>
        <end position="142"/>
    </location>
</feature>
<keyword evidence="5 7" id="KW-1133">Transmembrane helix</keyword>
<dbReference type="EMBL" id="VSRL01000079">
    <property type="protein sequence ID" value="NKE59305.1"/>
    <property type="molecule type" value="Genomic_DNA"/>
</dbReference>
<feature type="transmembrane region" description="Helical" evidence="7">
    <location>
        <begin position="38"/>
        <end position="58"/>
    </location>
</feature>
<keyword evidence="10" id="KW-1185">Reference proteome</keyword>
<evidence type="ECO:0000256" key="7">
    <source>
        <dbReference type="RuleBase" id="RU366058"/>
    </source>
</evidence>
<comment type="subcellular location">
    <subcellularLocation>
        <location evidence="1 7">Cell membrane</location>
        <topology evidence="1 7">Multi-pass membrane protein</topology>
    </subcellularLocation>
</comment>
<keyword evidence="6 7" id="KW-0472">Membrane</keyword>
<comment type="similarity">
    <text evidence="2 7">Belongs to the TVP38/TMEM64 family.</text>
</comment>
<organism evidence="9 10">
    <name type="scientific">Lentzea indica</name>
    <dbReference type="NCBI Taxonomy" id="2604800"/>
    <lineage>
        <taxon>Bacteria</taxon>
        <taxon>Bacillati</taxon>
        <taxon>Actinomycetota</taxon>
        <taxon>Actinomycetes</taxon>
        <taxon>Pseudonocardiales</taxon>
        <taxon>Pseudonocardiaceae</taxon>
        <taxon>Lentzea</taxon>
    </lineage>
</organism>
<proteinExistence type="inferred from homology"/>
<dbReference type="Proteomes" id="UP001515943">
    <property type="component" value="Unassembled WGS sequence"/>
</dbReference>
<dbReference type="RefSeq" id="WP_167975965.1">
    <property type="nucleotide sequence ID" value="NZ_VSRL01000079.1"/>
</dbReference>
<evidence type="ECO:0000256" key="2">
    <source>
        <dbReference type="ARBA" id="ARBA00008640"/>
    </source>
</evidence>
<feature type="domain" description="VTT" evidence="8">
    <location>
        <begin position="58"/>
        <end position="174"/>
    </location>
</feature>
<feature type="transmembrane region" description="Helical" evidence="7">
    <location>
        <begin position="70"/>
        <end position="95"/>
    </location>
</feature>
<sequence>MRRGGLILLALLVVALAVLAQLVDIPDGAELRELVGRAGTAAPAVFVAVCALGTAVFFPKPVLATAAGLLFGIGWGSALAIAGFTAGALIAFTIARRLGRDAIKGWLGERLHTLEEVFARRGIEATLVIRLLPILPFALANYGAGITSVKGRDFAIGTALGLVPSTVLAAVLGDALSDLGSPRSIVALSIWAVLAVVGVWWGRNLVTTAARAPLGAQKAAPAGDRDGLKRL</sequence>
<feature type="transmembrane region" description="Helical" evidence="7">
    <location>
        <begin position="184"/>
        <end position="202"/>
    </location>
</feature>
<comment type="caution">
    <text evidence="9">The sequence shown here is derived from an EMBL/GenBank/DDBJ whole genome shotgun (WGS) entry which is preliminary data.</text>
</comment>
<gene>
    <name evidence="9" type="ORF">FXN61_21810</name>
</gene>
<dbReference type="InterPro" id="IPR032816">
    <property type="entry name" value="VTT_dom"/>
</dbReference>
<name>A0ABX1FK36_9PSEU</name>
<dbReference type="InterPro" id="IPR015414">
    <property type="entry name" value="TMEM64"/>
</dbReference>
<reference evidence="9 10" key="1">
    <citation type="submission" date="2019-08" db="EMBL/GenBank/DDBJ databases">
        <title>Lentzea from Indian Himalayas.</title>
        <authorList>
            <person name="Mandal S."/>
            <person name="Mallick Gupta A."/>
            <person name="Maiti P.K."/>
            <person name="Sarkar J."/>
            <person name="Mandal S."/>
        </authorList>
    </citation>
    <scope>NUCLEOTIDE SEQUENCE [LARGE SCALE GENOMIC DNA]</scope>
    <source>
        <strain evidence="9 10">PSKA42</strain>
    </source>
</reference>
<evidence type="ECO:0000313" key="10">
    <source>
        <dbReference type="Proteomes" id="UP001515943"/>
    </source>
</evidence>
<dbReference type="PANTHER" id="PTHR12677">
    <property type="entry name" value="GOLGI APPARATUS MEMBRANE PROTEIN TVP38-RELATED"/>
    <property type="match status" value="1"/>
</dbReference>